<dbReference type="EMBL" id="CM003373">
    <property type="protein sequence ID" value="KOM37230.1"/>
    <property type="molecule type" value="Genomic_DNA"/>
</dbReference>
<gene>
    <name evidence="1" type="ORF">LR48_Vigan03g061100</name>
</gene>
<evidence type="ECO:0000313" key="2">
    <source>
        <dbReference type="Proteomes" id="UP000053144"/>
    </source>
</evidence>
<accession>A0A0L9U365</accession>
<protein>
    <submittedName>
        <fullName evidence="1">Uncharacterized protein</fullName>
    </submittedName>
</protein>
<evidence type="ECO:0000313" key="1">
    <source>
        <dbReference type="EMBL" id="KOM37230.1"/>
    </source>
</evidence>
<dbReference type="Gramene" id="KOM37230">
    <property type="protein sequence ID" value="KOM37230"/>
    <property type="gene ID" value="LR48_Vigan03g061100"/>
</dbReference>
<sequence length="151" mass="16611">MKYPNKISSSSFDTWPTKISNSLMNLSTESVCLMVSNLSNTVPLLLPQNRATIASFNLAQDWSLAFSFQNWNQYPALPSILIYANLTFSSSSFTPCKSKNRSALLIQLSGFDPSKMGSSTLFLQLSVLSGRLLHLPFLSSPCLLSFSLTDA</sequence>
<name>A0A0L9U365_PHAAN</name>
<proteinExistence type="predicted"/>
<dbReference type="Proteomes" id="UP000053144">
    <property type="component" value="Chromosome 3"/>
</dbReference>
<organism evidence="1 2">
    <name type="scientific">Phaseolus angularis</name>
    <name type="common">Azuki bean</name>
    <name type="synonym">Vigna angularis</name>
    <dbReference type="NCBI Taxonomy" id="3914"/>
    <lineage>
        <taxon>Eukaryota</taxon>
        <taxon>Viridiplantae</taxon>
        <taxon>Streptophyta</taxon>
        <taxon>Embryophyta</taxon>
        <taxon>Tracheophyta</taxon>
        <taxon>Spermatophyta</taxon>
        <taxon>Magnoliopsida</taxon>
        <taxon>eudicotyledons</taxon>
        <taxon>Gunneridae</taxon>
        <taxon>Pentapetalae</taxon>
        <taxon>rosids</taxon>
        <taxon>fabids</taxon>
        <taxon>Fabales</taxon>
        <taxon>Fabaceae</taxon>
        <taxon>Papilionoideae</taxon>
        <taxon>50 kb inversion clade</taxon>
        <taxon>NPAAA clade</taxon>
        <taxon>indigoferoid/millettioid clade</taxon>
        <taxon>Phaseoleae</taxon>
        <taxon>Vigna</taxon>
    </lineage>
</organism>
<dbReference type="AlphaFoldDB" id="A0A0L9U365"/>
<reference evidence="2" key="1">
    <citation type="journal article" date="2015" name="Proc. Natl. Acad. Sci. U.S.A.">
        <title>Genome sequencing of adzuki bean (Vigna angularis) provides insight into high starch and low fat accumulation and domestication.</title>
        <authorList>
            <person name="Yang K."/>
            <person name="Tian Z."/>
            <person name="Chen C."/>
            <person name="Luo L."/>
            <person name="Zhao B."/>
            <person name="Wang Z."/>
            <person name="Yu L."/>
            <person name="Li Y."/>
            <person name="Sun Y."/>
            <person name="Li W."/>
            <person name="Chen Y."/>
            <person name="Li Y."/>
            <person name="Zhang Y."/>
            <person name="Ai D."/>
            <person name="Zhao J."/>
            <person name="Shang C."/>
            <person name="Ma Y."/>
            <person name="Wu B."/>
            <person name="Wang M."/>
            <person name="Gao L."/>
            <person name="Sun D."/>
            <person name="Zhang P."/>
            <person name="Guo F."/>
            <person name="Wang W."/>
            <person name="Li Y."/>
            <person name="Wang J."/>
            <person name="Varshney R.K."/>
            <person name="Wang J."/>
            <person name="Ling H.Q."/>
            <person name="Wan P."/>
        </authorList>
    </citation>
    <scope>NUCLEOTIDE SEQUENCE</scope>
    <source>
        <strain evidence="2">cv. Jingnong 6</strain>
    </source>
</reference>